<comment type="caution">
    <text evidence="2">The sequence shown here is derived from an EMBL/GenBank/DDBJ whole genome shotgun (WGS) entry which is preliminary data.</text>
</comment>
<dbReference type="Pfam" id="PF07238">
    <property type="entry name" value="PilZ"/>
    <property type="match status" value="1"/>
</dbReference>
<proteinExistence type="predicted"/>
<protein>
    <recommendedName>
        <fullName evidence="1">PilZ domain-containing protein</fullName>
    </recommendedName>
</protein>
<reference evidence="2 3" key="1">
    <citation type="journal article" date="2018" name="ISME J.">
        <title>Endosymbiont genomes yield clues of tubeworm success.</title>
        <authorList>
            <person name="Li Y."/>
            <person name="Liles M.R."/>
            <person name="Halanych K.M."/>
        </authorList>
    </citation>
    <scope>NUCLEOTIDE SEQUENCE [LARGE SCALE GENOMIC DNA]</scope>
    <source>
        <strain evidence="2">A1464</strain>
    </source>
</reference>
<sequence>MSKELRKHPRQEIHLEVELGFPSGEKKTVRTLDISDGGVFLVVDKLRRPIIGEVVEVKIINDEKETGVEFPSNDAVVVRQDERGIGLAFIELDFASDL</sequence>
<dbReference type="EMBL" id="QFXC01000007">
    <property type="protein sequence ID" value="RDH84949.1"/>
    <property type="molecule type" value="Genomic_DNA"/>
</dbReference>
<dbReference type="GO" id="GO:0035438">
    <property type="term" value="F:cyclic-di-GMP binding"/>
    <property type="evidence" value="ECO:0007669"/>
    <property type="project" value="InterPro"/>
</dbReference>
<name>A0A370DJ58_9GAMM</name>
<gene>
    <name evidence="2" type="ORF">DIZ80_05660</name>
</gene>
<dbReference type="Proteomes" id="UP000254266">
    <property type="component" value="Unassembled WGS sequence"/>
</dbReference>
<organism evidence="2 3">
    <name type="scientific">endosymbiont of Galathealinum brachiosum</name>
    <dbReference type="NCBI Taxonomy" id="2200906"/>
    <lineage>
        <taxon>Bacteria</taxon>
        <taxon>Pseudomonadati</taxon>
        <taxon>Pseudomonadota</taxon>
        <taxon>Gammaproteobacteria</taxon>
        <taxon>sulfur-oxidizing symbionts</taxon>
    </lineage>
</organism>
<evidence type="ECO:0000259" key="1">
    <source>
        <dbReference type="Pfam" id="PF07238"/>
    </source>
</evidence>
<evidence type="ECO:0000313" key="3">
    <source>
        <dbReference type="Proteomes" id="UP000254266"/>
    </source>
</evidence>
<dbReference type="InterPro" id="IPR009875">
    <property type="entry name" value="PilZ_domain"/>
</dbReference>
<evidence type="ECO:0000313" key="2">
    <source>
        <dbReference type="EMBL" id="RDH84949.1"/>
    </source>
</evidence>
<accession>A0A370DJ58</accession>
<dbReference type="AlphaFoldDB" id="A0A370DJ58"/>
<keyword evidence="3" id="KW-1185">Reference proteome</keyword>
<feature type="domain" description="PilZ" evidence="1">
    <location>
        <begin position="5"/>
        <end position="94"/>
    </location>
</feature>
<dbReference type="SUPFAM" id="SSF141371">
    <property type="entry name" value="PilZ domain-like"/>
    <property type="match status" value="1"/>
</dbReference>
<dbReference type="Gene3D" id="2.40.10.220">
    <property type="entry name" value="predicted glycosyltransferase like domains"/>
    <property type="match status" value="1"/>
</dbReference>